<protein>
    <submittedName>
        <fullName evidence="1">Uncharacterized protein</fullName>
    </submittedName>
</protein>
<evidence type="ECO:0000313" key="1">
    <source>
        <dbReference type="EMBL" id="GFD55145.1"/>
    </source>
</evidence>
<gene>
    <name evidence="1" type="ORF">Tci_927114</name>
</gene>
<comment type="caution">
    <text evidence="1">The sequence shown here is derived from an EMBL/GenBank/DDBJ whole genome shotgun (WGS) entry which is preliminary data.</text>
</comment>
<dbReference type="EMBL" id="BKCJ011814502">
    <property type="protein sequence ID" value="GFD55145.1"/>
    <property type="molecule type" value="Genomic_DNA"/>
</dbReference>
<name>A0A699X5T3_TANCI</name>
<accession>A0A699X5T3</accession>
<sequence length="86" mass="9500">HDDAQALLAERGDGVARRWTHGIGDREQPRECPVDRYQDDARAFATMTIGRGIERLGISADPTDLRRVADHDRTAVHRGADPQAGL</sequence>
<organism evidence="1">
    <name type="scientific">Tanacetum cinerariifolium</name>
    <name type="common">Dalmatian daisy</name>
    <name type="synonym">Chrysanthemum cinerariifolium</name>
    <dbReference type="NCBI Taxonomy" id="118510"/>
    <lineage>
        <taxon>Eukaryota</taxon>
        <taxon>Viridiplantae</taxon>
        <taxon>Streptophyta</taxon>
        <taxon>Embryophyta</taxon>
        <taxon>Tracheophyta</taxon>
        <taxon>Spermatophyta</taxon>
        <taxon>Magnoliopsida</taxon>
        <taxon>eudicotyledons</taxon>
        <taxon>Gunneridae</taxon>
        <taxon>Pentapetalae</taxon>
        <taxon>asterids</taxon>
        <taxon>campanulids</taxon>
        <taxon>Asterales</taxon>
        <taxon>Asteraceae</taxon>
        <taxon>Asteroideae</taxon>
        <taxon>Anthemideae</taxon>
        <taxon>Anthemidinae</taxon>
        <taxon>Tanacetum</taxon>
    </lineage>
</organism>
<feature type="non-terminal residue" evidence="1">
    <location>
        <position position="1"/>
    </location>
</feature>
<reference evidence="1" key="1">
    <citation type="journal article" date="2019" name="Sci. Rep.">
        <title>Draft genome of Tanacetum cinerariifolium, the natural source of mosquito coil.</title>
        <authorList>
            <person name="Yamashiro T."/>
            <person name="Shiraishi A."/>
            <person name="Satake H."/>
            <person name="Nakayama K."/>
        </authorList>
    </citation>
    <scope>NUCLEOTIDE SEQUENCE</scope>
</reference>
<proteinExistence type="predicted"/>
<dbReference type="AlphaFoldDB" id="A0A699X5T3"/>